<sequence length="374" mass="43239">METMKSEAVFKDIRRYYCEYCGICRSKKALIVAHIESHHKEEVDVVKAQIGEEEGNKLNRCDECGATFRKPAYLKQHMQGHSVEYQAGRPPEKTRQGSLGHAVVFERPFKCSVDDCNASYRRKDHLTRHSIQHEGKLFVCTVGNCKKSFAYQGNMTRHVKEFHESGASASPQEKDCEKQHVCSEDGCGKAFKYASRLRKHEDSHVKLDSVEAFCSQCMKHFSNAGCLKEHMRVAHQYVRCSVCGLKKLKKNLMRHLKTHEERYSDCESIKCNIDGCKRTFSSKSNLHQHVKARHDEARPYICCFPDCGKAFAYKHVRDHHEKTGYHVYTEGDFLESDEQFQSQPRGGRKRKYPVVESLFRKRVTLNRELGFISD</sequence>
<proteinExistence type="predicted"/>
<keyword evidence="2" id="KW-1185">Reference proteome</keyword>
<dbReference type="EMBL" id="CM042889">
    <property type="protein sequence ID" value="KAI4318839.1"/>
    <property type="molecule type" value="Genomic_DNA"/>
</dbReference>
<organism evidence="1 2">
    <name type="scientific">Melastoma candidum</name>
    <dbReference type="NCBI Taxonomy" id="119954"/>
    <lineage>
        <taxon>Eukaryota</taxon>
        <taxon>Viridiplantae</taxon>
        <taxon>Streptophyta</taxon>
        <taxon>Embryophyta</taxon>
        <taxon>Tracheophyta</taxon>
        <taxon>Spermatophyta</taxon>
        <taxon>Magnoliopsida</taxon>
        <taxon>eudicotyledons</taxon>
        <taxon>Gunneridae</taxon>
        <taxon>Pentapetalae</taxon>
        <taxon>rosids</taxon>
        <taxon>malvids</taxon>
        <taxon>Myrtales</taxon>
        <taxon>Melastomataceae</taxon>
        <taxon>Melastomatoideae</taxon>
        <taxon>Melastomateae</taxon>
        <taxon>Melastoma</taxon>
    </lineage>
</organism>
<dbReference type="Proteomes" id="UP001057402">
    <property type="component" value="Chromosome 10"/>
</dbReference>
<name>A0ACB9M3N8_9MYRT</name>
<reference evidence="2" key="1">
    <citation type="journal article" date="2023" name="Front. Plant Sci.">
        <title>Chromosomal-level genome assembly of Melastoma candidum provides insights into trichome evolution.</title>
        <authorList>
            <person name="Zhong Y."/>
            <person name="Wu W."/>
            <person name="Sun C."/>
            <person name="Zou P."/>
            <person name="Liu Y."/>
            <person name="Dai S."/>
            <person name="Zhou R."/>
        </authorList>
    </citation>
    <scope>NUCLEOTIDE SEQUENCE [LARGE SCALE GENOMIC DNA]</scope>
</reference>
<comment type="caution">
    <text evidence="1">The sequence shown here is derived from an EMBL/GenBank/DDBJ whole genome shotgun (WGS) entry which is preliminary data.</text>
</comment>
<protein>
    <submittedName>
        <fullName evidence="1">Uncharacterized protein</fullName>
    </submittedName>
</protein>
<gene>
    <name evidence="1" type="ORF">MLD38_032502</name>
</gene>
<accession>A0ACB9M3N8</accession>
<evidence type="ECO:0000313" key="1">
    <source>
        <dbReference type="EMBL" id="KAI4318839.1"/>
    </source>
</evidence>
<evidence type="ECO:0000313" key="2">
    <source>
        <dbReference type="Proteomes" id="UP001057402"/>
    </source>
</evidence>